<dbReference type="Proteomes" id="UP000185999">
    <property type="component" value="Unassembled WGS sequence"/>
</dbReference>
<evidence type="ECO:0000256" key="2">
    <source>
        <dbReference type="ARBA" id="ARBA00011475"/>
    </source>
</evidence>
<dbReference type="InterPro" id="IPR002813">
    <property type="entry name" value="Arg_biosynth_ArgJ"/>
</dbReference>
<dbReference type="Gene3D" id="3.60.70.12">
    <property type="entry name" value="L-amino peptidase D-ALA esterase/amidase"/>
    <property type="match status" value="1"/>
</dbReference>
<dbReference type="STRING" id="619304.SAMN05421760_1104"/>
<feature type="active site" description="Nucleophile" evidence="9">
    <location>
        <position position="190"/>
    </location>
</feature>
<comment type="subunit">
    <text evidence="2 9">Heterotetramer of two alpha and two beta chains.</text>
</comment>
<feature type="site" description="Involved in the stabilization of negative charge on the oxyanion by the formation of the oxyanion hole" evidence="9">
    <location>
        <position position="116"/>
    </location>
</feature>
<dbReference type="InterPro" id="IPR042195">
    <property type="entry name" value="ArgJ_beta_C"/>
</dbReference>
<dbReference type="PANTHER" id="PTHR23100:SF0">
    <property type="entry name" value="ARGININE BIOSYNTHESIS BIFUNCTIONAL PROTEIN ARGJ, MITOCHONDRIAL"/>
    <property type="match status" value="1"/>
</dbReference>
<dbReference type="GO" id="GO:0004042">
    <property type="term" value="F:L-glutamate N-acetyltransferase activity"/>
    <property type="evidence" value="ECO:0007669"/>
    <property type="project" value="UniProtKB-UniRule"/>
</dbReference>
<feature type="binding site" evidence="9">
    <location>
        <position position="179"/>
    </location>
    <ligand>
        <name>substrate</name>
    </ligand>
</feature>
<keyword evidence="6 9" id="KW-0068">Autocatalytic cleavage</keyword>
<dbReference type="FunFam" id="3.60.70.12:FF:000001">
    <property type="entry name" value="Arginine biosynthesis bifunctional protein ArgJ, chloroplastic"/>
    <property type="match status" value="1"/>
</dbReference>
<comment type="catalytic activity">
    <reaction evidence="9">
        <text>L-glutamate + acetyl-CoA = N-acetyl-L-glutamate + CoA + H(+)</text>
        <dbReference type="Rhea" id="RHEA:24292"/>
        <dbReference type="ChEBI" id="CHEBI:15378"/>
        <dbReference type="ChEBI" id="CHEBI:29985"/>
        <dbReference type="ChEBI" id="CHEBI:44337"/>
        <dbReference type="ChEBI" id="CHEBI:57287"/>
        <dbReference type="ChEBI" id="CHEBI:57288"/>
        <dbReference type="EC" id="2.3.1.1"/>
    </reaction>
</comment>
<dbReference type="CDD" id="cd02152">
    <property type="entry name" value="OAT"/>
    <property type="match status" value="1"/>
</dbReference>
<feature type="binding site" evidence="9">
    <location>
        <position position="405"/>
    </location>
    <ligand>
        <name>substrate</name>
    </ligand>
</feature>
<dbReference type="GO" id="GO:0006592">
    <property type="term" value="P:ornithine biosynthetic process"/>
    <property type="evidence" value="ECO:0007669"/>
    <property type="project" value="TreeGrafter"/>
</dbReference>
<dbReference type="EC" id="2.3.1.35" evidence="9"/>
<feature type="site" description="Involved in the stabilization of negative charge on the oxyanion by the formation of the oxyanion hole" evidence="9">
    <location>
        <position position="117"/>
    </location>
</feature>
<keyword evidence="5 9" id="KW-0808">Transferase</keyword>
<dbReference type="GO" id="GO:0006526">
    <property type="term" value="P:L-arginine biosynthetic process"/>
    <property type="evidence" value="ECO:0007669"/>
    <property type="project" value="UniProtKB-UniRule"/>
</dbReference>
<evidence type="ECO:0000256" key="8">
    <source>
        <dbReference type="ARBA" id="ARBA00049439"/>
    </source>
</evidence>
<dbReference type="Pfam" id="PF01960">
    <property type="entry name" value="ArgJ"/>
    <property type="match status" value="1"/>
</dbReference>
<dbReference type="AlphaFoldDB" id="A0A1N7NKF2"/>
<gene>
    <name evidence="9" type="primary">argJ</name>
    <name evidence="10" type="ORF">SAMN05421760_1104</name>
</gene>
<keyword evidence="4 9" id="KW-0028">Amino-acid biosynthesis</keyword>
<keyword evidence="3 9" id="KW-0055">Arginine biosynthesis</keyword>
<keyword evidence="7 9" id="KW-0012">Acyltransferase</keyword>
<evidence type="ECO:0000256" key="3">
    <source>
        <dbReference type="ARBA" id="ARBA00022571"/>
    </source>
</evidence>
<proteinExistence type="inferred from homology"/>
<evidence type="ECO:0000256" key="4">
    <source>
        <dbReference type="ARBA" id="ARBA00022605"/>
    </source>
</evidence>
<dbReference type="FunFam" id="3.10.20.340:FF:000001">
    <property type="entry name" value="Arginine biosynthesis bifunctional protein ArgJ, chloroplastic"/>
    <property type="match status" value="1"/>
</dbReference>
<evidence type="ECO:0000256" key="6">
    <source>
        <dbReference type="ARBA" id="ARBA00022813"/>
    </source>
</evidence>
<dbReference type="PANTHER" id="PTHR23100">
    <property type="entry name" value="ARGININE BIOSYNTHESIS BIFUNCTIONAL PROTEIN ARGJ"/>
    <property type="match status" value="1"/>
</dbReference>
<feature type="binding site" evidence="9">
    <location>
        <position position="190"/>
    </location>
    <ligand>
        <name>substrate</name>
    </ligand>
</feature>
<evidence type="ECO:0000313" key="10">
    <source>
        <dbReference type="EMBL" id="SIS98875.1"/>
    </source>
</evidence>
<feature type="binding site" evidence="9">
    <location>
        <position position="153"/>
    </location>
    <ligand>
        <name>substrate</name>
    </ligand>
</feature>
<dbReference type="NCBIfam" id="NF003802">
    <property type="entry name" value="PRK05388.1"/>
    <property type="match status" value="1"/>
</dbReference>
<comment type="pathway">
    <text evidence="9">Amino-acid biosynthesis; L-arginine biosynthesis; N(2)-acetyl-L-ornithine from L-glutamate: step 1/4.</text>
</comment>
<feature type="binding site" evidence="9">
    <location>
        <position position="400"/>
    </location>
    <ligand>
        <name>substrate</name>
    </ligand>
</feature>
<dbReference type="EC" id="2.3.1.1" evidence="9"/>
<name>A0A1N7NKF2_9GAMM</name>
<dbReference type="SUPFAM" id="SSF56266">
    <property type="entry name" value="DmpA/ArgJ-like"/>
    <property type="match status" value="1"/>
</dbReference>
<dbReference type="GO" id="GO:0004358">
    <property type="term" value="F:L-glutamate N-acetyltransferase activity, acting on acetyl-L-ornithine as donor"/>
    <property type="evidence" value="ECO:0007669"/>
    <property type="project" value="UniProtKB-UniRule"/>
</dbReference>
<comment type="pathway">
    <text evidence="9">Amino-acid biosynthesis; L-arginine biosynthesis; L-ornithine and N-acetyl-L-glutamate from L-glutamate and N(2)-acetyl-L-ornithine (cyclic): step 1/1.</text>
</comment>
<dbReference type="RefSeq" id="WP_054339846.1">
    <property type="nucleotide sequence ID" value="NZ_FTOE01000010.1"/>
</dbReference>
<evidence type="ECO:0000256" key="9">
    <source>
        <dbReference type="HAMAP-Rule" id="MF_01106"/>
    </source>
</evidence>
<dbReference type="UniPathway" id="UPA00068">
    <property type="reaction ID" value="UER00106"/>
</dbReference>
<comment type="function">
    <text evidence="9">Catalyzes two activities which are involved in the cyclic version of arginine biosynthesis: the synthesis of N-acetylglutamate from glutamate and acetyl-CoA as the acetyl donor, and of ornithine by transacetylation between N(2)-acetylornithine and glutamate.</text>
</comment>
<dbReference type="OrthoDB" id="9804242at2"/>
<dbReference type="GO" id="GO:0005737">
    <property type="term" value="C:cytoplasm"/>
    <property type="evidence" value="ECO:0007669"/>
    <property type="project" value="UniProtKB-SubCell"/>
</dbReference>
<comment type="catalytic activity">
    <reaction evidence="8 9">
        <text>N(2)-acetyl-L-ornithine + L-glutamate = N-acetyl-L-glutamate + L-ornithine</text>
        <dbReference type="Rhea" id="RHEA:15349"/>
        <dbReference type="ChEBI" id="CHEBI:29985"/>
        <dbReference type="ChEBI" id="CHEBI:44337"/>
        <dbReference type="ChEBI" id="CHEBI:46911"/>
        <dbReference type="ChEBI" id="CHEBI:57805"/>
        <dbReference type="EC" id="2.3.1.35"/>
    </reaction>
</comment>
<organism evidence="10 11">
    <name type="scientific">Neptunomonas antarctica</name>
    <dbReference type="NCBI Taxonomy" id="619304"/>
    <lineage>
        <taxon>Bacteria</taxon>
        <taxon>Pseudomonadati</taxon>
        <taxon>Pseudomonadota</taxon>
        <taxon>Gammaproteobacteria</taxon>
        <taxon>Oceanospirillales</taxon>
        <taxon>Oceanospirillaceae</taxon>
        <taxon>Neptunomonas</taxon>
    </lineage>
</organism>
<comment type="subcellular location">
    <subcellularLocation>
        <location evidence="9">Cytoplasm</location>
    </subcellularLocation>
</comment>
<dbReference type="HAMAP" id="MF_01106">
    <property type="entry name" value="ArgJ"/>
    <property type="match status" value="1"/>
</dbReference>
<dbReference type="NCBIfam" id="TIGR00120">
    <property type="entry name" value="ArgJ"/>
    <property type="match status" value="1"/>
</dbReference>
<keyword evidence="9" id="KW-0511">Multifunctional enzyme</keyword>
<reference evidence="11" key="1">
    <citation type="submission" date="2017-01" db="EMBL/GenBank/DDBJ databases">
        <authorList>
            <person name="Varghese N."/>
            <person name="Submissions S."/>
        </authorList>
    </citation>
    <scope>NUCLEOTIDE SEQUENCE [LARGE SCALE GENOMIC DNA]</scope>
    <source>
        <strain evidence="11">DSM 22306</strain>
    </source>
</reference>
<dbReference type="EMBL" id="FTOE01000010">
    <property type="protein sequence ID" value="SIS98875.1"/>
    <property type="molecule type" value="Genomic_DNA"/>
</dbReference>
<dbReference type="InterPro" id="IPR016117">
    <property type="entry name" value="ArgJ-like_dom_sf"/>
</dbReference>
<sequence>MAVGPAILPVLHPINGVRLGIASAGIKKPGRKDVVVLEIAEQATLAGVFTQNAFCAAPVIISKEHLRQGANRYLLINTGNANAGTGAQGMQDGYACCSALAEAVGVTREDILPFSTGVIGESLPVDKIVSALPAALANLNDNLWAEAASGIMTTDTRPKGACVQFSYEGQTITLTGISKGAGMIMPNMATMLGFAATDAVVDAELLQALLKEAADLTFNRITIDGDTSTNDSCMLIATGKSGVVISKENETLYRLFKDALHQVMLELSLAIVKDGEGATKLVTICVESAATQKEALATAYTVAHSPLVKTALFASDPNWGRILAAVGRAGIENLQLDNLQIYLDDVCIVEKGGRADSYTEAAGKKVMSQENILIKIILNRGDISETVWTTDLSVDYVTINADYRS</sequence>
<feature type="site" description="Cleavage; by autolysis" evidence="9">
    <location>
        <begin position="189"/>
        <end position="190"/>
    </location>
</feature>
<feature type="chain" id="PRO_5023331998" description="Arginine biosynthesis bifunctional protein ArgJ beta chain" evidence="9">
    <location>
        <begin position="190"/>
        <end position="405"/>
    </location>
</feature>
<evidence type="ECO:0000256" key="1">
    <source>
        <dbReference type="ARBA" id="ARBA00006774"/>
    </source>
</evidence>
<dbReference type="Gene3D" id="3.10.20.340">
    <property type="entry name" value="ArgJ beta chain, C-terminal domain"/>
    <property type="match status" value="1"/>
</dbReference>
<feature type="binding site" evidence="9">
    <location>
        <position position="276"/>
    </location>
    <ligand>
        <name>substrate</name>
    </ligand>
</feature>
<evidence type="ECO:0000256" key="7">
    <source>
        <dbReference type="ARBA" id="ARBA00023315"/>
    </source>
</evidence>
<comment type="similarity">
    <text evidence="1 9">Belongs to the ArgJ family.</text>
</comment>
<accession>A0A1N7NKF2</accession>
<protein>
    <recommendedName>
        <fullName evidence="9">Arginine biosynthesis bifunctional protein ArgJ</fullName>
    </recommendedName>
    <domain>
        <recommendedName>
            <fullName evidence="9">Glutamate N-acetyltransferase</fullName>
            <ecNumber evidence="9">2.3.1.35</ecNumber>
        </recommendedName>
        <alternativeName>
            <fullName evidence="9">Ornithine acetyltransferase</fullName>
            <shortName evidence="9">OATase</shortName>
        </alternativeName>
        <alternativeName>
            <fullName evidence="9">Ornithine transacetylase</fullName>
        </alternativeName>
    </domain>
    <domain>
        <recommendedName>
            <fullName evidence="9">Amino-acid acetyltransferase</fullName>
            <ecNumber evidence="9">2.3.1.1</ecNumber>
        </recommendedName>
        <alternativeName>
            <fullName evidence="9">N-acetylglutamate synthase</fullName>
            <shortName evidence="9">AGSase</shortName>
        </alternativeName>
    </domain>
    <component>
        <recommendedName>
            <fullName evidence="9">Arginine biosynthesis bifunctional protein ArgJ alpha chain</fullName>
        </recommendedName>
    </component>
    <component>
        <recommendedName>
            <fullName evidence="9">Arginine biosynthesis bifunctional protein ArgJ beta chain</fullName>
        </recommendedName>
    </component>
</protein>
<keyword evidence="9" id="KW-0963">Cytoplasm</keyword>
<feature type="chain" id="PRO_5023331997" description="Arginine biosynthesis bifunctional protein ArgJ alpha chain" evidence="9">
    <location>
        <begin position="1"/>
        <end position="189"/>
    </location>
</feature>
<evidence type="ECO:0000313" key="11">
    <source>
        <dbReference type="Proteomes" id="UP000185999"/>
    </source>
</evidence>
<keyword evidence="11" id="KW-1185">Reference proteome</keyword>
<evidence type="ECO:0000256" key="5">
    <source>
        <dbReference type="ARBA" id="ARBA00022679"/>
    </source>
</evidence>